<proteinExistence type="inferred from homology"/>
<dbReference type="InterPro" id="IPR011322">
    <property type="entry name" value="N-reg_PII-like_a/b"/>
</dbReference>
<evidence type="ECO:0008006" key="8">
    <source>
        <dbReference type="Google" id="ProtNLM"/>
    </source>
</evidence>
<evidence type="ECO:0000313" key="7">
    <source>
        <dbReference type="Proteomes" id="UP001417504"/>
    </source>
</evidence>
<evidence type="ECO:0000256" key="3">
    <source>
        <dbReference type="ARBA" id="ARBA00022528"/>
    </source>
</evidence>
<evidence type="ECO:0000256" key="4">
    <source>
        <dbReference type="ARBA" id="ARBA00022640"/>
    </source>
</evidence>
<dbReference type="Pfam" id="PF03091">
    <property type="entry name" value="CutA1"/>
    <property type="match status" value="1"/>
</dbReference>
<protein>
    <recommendedName>
        <fullName evidence="8">Protein CutA, chloroplastic</fullName>
    </recommendedName>
</protein>
<sequence>MASALHSKAPASIISSASSTLRRRLPLVGALCVLSLGFANLTTPSLSSSFKTGCAQSLLGLRFARQSSNQRVQWFSRMADSGSSSVPSVVVYVTVPNKEAGLKLATSIIKEKLAACVNRVPGVESVYEWKGEVQTDSEELLIIKTRESLLGALTEHVKANHEYELPEVIAMPIVGGNLQYLEWIKNNTKD</sequence>
<evidence type="ECO:0000313" key="6">
    <source>
        <dbReference type="EMBL" id="KAK9109092.1"/>
    </source>
</evidence>
<organism evidence="6 7">
    <name type="scientific">Stephania japonica</name>
    <dbReference type="NCBI Taxonomy" id="461633"/>
    <lineage>
        <taxon>Eukaryota</taxon>
        <taxon>Viridiplantae</taxon>
        <taxon>Streptophyta</taxon>
        <taxon>Embryophyta</taxon>
        <taxon>Tracheophyta</taxon>
        <taxon>Spermatophyta</taxon>
        <taxon>Magnoliopsida</taxon>
        <taxon>Ranunculales</taxon>
        <taxon>Menispermaceae</taxon>
        <taxon>Menispermoideae</taxon>
        <taxon>Cissampelideae</taxon>
        <taxon>Stephania</taxon>
    </lineage>
</organism>
<dbReference type="SUPFAM" id="SSF54913">
    <property type="entry name" value="GlnB-like"/>
    <property type="match status" value="1"/>
</dbReference>
<dbReference type="GO" id="GO:0009507">
    <property type="term" value="C:chloroplast"/>
    <property type="evidence" value="ECO:0007669"/>
    <property type="project" value="UniProtKB-SubCell"/>
</dbReference>
<evidence type="ECO:0000256" key="2">
    <source>
        <dbReference type="ARBA" id="ARBA00010169"/>
    </source>
</evidence>
<comment type="caution">
    <text evidence="6">The sequence shown here is derived from an EMBL/GenBank/DDBJ whole genome shotgun (WGS) entry which is preliminary data.</text>
</comment>
<comment type="subcellular location">
    <subcellularLocation>
        <location evidence="1">Plastid</location>
        <location evidence="1">Chloroplast</location>
    </subcellularLocation>
</comment>
<dbReference type="Proteomes" id="UP001417504">
    <property type="component" value="Unassembled WGS sequence"/>
</dbReference>
<evidence type="ECO:0000256" key="1">
    <source>
        <dbReference type="ARBA" id="ARBA00004229"/>
    </source>
</evidence>
<dbReference type="AlphaFoldDB" id="A0AAP0I5M7"/>
<dbReference type="PANTHER" id="PTHR23419">
    <property type="entry name" value="DIVALENT CATION TOLERANCE CUTA-RELATED"/>
    <property type="match status" value="1"/>
</dbReference>
<dbReference type="FunFam" id="3.30.70.120:FF:000008">
    <property type="entry name" value="Protein CutA 1, chloroplastic"/>
    <property type="match status" value="1"/>
</dbReference>
<evidence type="ECO:0000256" key="5">
    <source>
        <dbReference type="ARBA" id="ARBA00022946"/>
    </source>
</evidence>
<keyword evidence="4" id="KW-0934">Plastid</keyword>
<dbReference type="GO" id="GO:0010038">
    <property type="term" value="P:response to metal ion"/>
    <property type="evidence" value="ECO:0007669"/>
    <property type="project" value="InterPro"/>
</dbReference>
<reference evidence="6 7" key="1">
    <citation type="submission" date="2024-01" db="EMBL/GenBank/DDBJ databases">
        <title>Genome assemblies of Stephania.</title>
        <authorList>
            <person name="Yang L."/>
        </authorList>
    </citation>
    <scope>NUCLEOTIDE SEQUENCE [LARGE SCALE GENOMIC DNA]</scope>
    <source>
        <strain evidence="6">QJT</strain>
        <tissue evidence="6">Leaf</tissue>
    </source>
</reference>
<dbReference type="EMBL" id="JBBNAE010000007">
    <property type="protein sequence ID" value="KAK9109092.1"/>
    <property type="molecule type" value="Genomic_DNA"/>
</dbReference>
<dbReference type="GO" id="GO:0005507">
    <property type="term" value="F:copper ion binding"/>
    <property type="evidence" value="ECO:0007669"/>
    <property type="project" value="TreeGrafter"/>
</dbReference>
<dbReference type="PANTHER" id="PTHR23419:SF8">
    <property type="entry name" value="FI09726P"/>
    <property type="match status" value="1"/>
</dbReference>
<keyword evidence="3" id="KW-0150">Chloroplast</keyword>
<dbReference type="InterPro" id="IPR015867">
    <property type="entry name" value="N-reg_PII/ATP_PRibTrfase_C"/>
</dbReference>
<gene>
    <name evidence="6" type="ORF">Sjap_017152</name>
</gene>
<name>A0AAP0I5M7_9MAGN</name>
<keyword evidence="5" id="KW-0809">Transit peptide</keyword>
<keyword evidence="7" id="KW-1185">Reference proteome</keyword>
<dbReference type="Gene3D" id="3.30.70.120">
    <property type="match status" value="1"/>
</dbReference>
<dbReference type="InterPro" id="IPR004323">
    <property type="entry name" value="Ion_tolerance_CutA"/>
</dbReference>
<accession>A0AAP0I5M7</accession>
<comment type="similarity">
    <text evidence="2">Belongs to the CutA family.</text>
</comment>